<protein>
    <submittedName>
        <fullName evidence="1">Uncharacterized protein</fullName>
    </submittedName>
</protein>
<sequence>MALSLSQQQIFLFLPLSYFSKPQIVLFDFVSLKIKDFHPTMLILFYDLRLGL</sequence>
<comment type="caution">
    <text evidence="1">The sequence shown here is derived from an EMBL/GenBank/DDBJ whole genome shotgun (WGS) entry which is preliminary data.</text>
</comment>
<dbReference type="EMBL" id="DUZY01000007">
    <property type="protein sequence ID" value="DAD45674.1"/>
    <property type="molecule type" value="Genomic_DNA"/>
</dbReference>
<name>A0A822ZHT8_NELNU</name>
<evidence type="ECO:0000313" key="2">
    <source>
        <dbReference type="Proteomes" id="UP000607653"/>
    </source>
</evidence>
<gene>
    <name evidence="1" type="ORF">HUJ06_003904</name>
</gene>
<accession>A0A822ZHT8</accession>
<reference evidence="1 2" key="1">
    <citation type="journal article" date="2020" name="Mol. Biol. Evol.">
        <title>Distinct Expression and Methylation Patterns for Genes with Different Fates following a Single Whole-Genome Duplication in Flowering Plants.</title>
        <authorList>
            <person name="Shi T."/>
            <person name="Rahmani R.S."/>
            <person name="Gugger P.F."/>
            <person name="Wang M."/>
            <person name="Li H."/>
            <person name="Zhang Y."/>
            <person name="Li Z."/>
            <person name="Wang Q."/>
            <person name="Van de Peer Y."/>
            <person name="Marchal K."/>
            <person name="Chen J."/>
        </authorList>
    </citation>
    <scope>NUCLEOTIDE SEQUENCE [LARGE SCALE GENOMIC DNA]</scope>
    <source>
        <tissue evidence="1">Leaf</tissue>
    </source>
</reference>
<dbReference type="Proteomes" id="UP000607653">
    <property type="component" value="Unassembled WGS sequence"/>
</dbReference>
<dbReference type="AlphaFoldDB" id="A0A822ZHT8"/>
<keyword evidence="2" id="KW-1185">Reference proteome</keyword>
<proteinExistence type="predicted"/>
<organism evidence="1 2">
    <name type="scientific">Nelumbo nucifera</name>
    <name type="common">Sacred lotus</name>
    <dbReference type="NCBI Taxonomy" id="4432"/>
    <lineage>
        <taxon>Eukaryota</taxon>
        <taxon>Viridiplantae</taxon>
        <taxon>Streptophyta</taxon>
        <taxon>Embryophyta</taxon>
        <taxon>Tracheophyta</taxon>
        <taxon>Spermatophyta</taxon>
        <taxon>Magnoliopsida</taxon>
        <taxon>Proteales</taxon>
        <taxon>Nelumbonaceae</taxon>
        <taxon>Nelumbo</taxon>
    </lineage>
</organism>
<evidence type="ECO:0000313" key="1">
    <source>
        <dbReference type="EMBL" id="DAD45674.1"/>
    </source>
</evidence>